<dbReference type="AlphaFoldDB" id="A0A1B6GI35"/>
<feature type="non-terminal residue" evidence="2">
    <location>
        <position position="109"/>
    </location>
</feature>
<feature type="region of interest" description="Disordered" evidence="1">
    <location>
        <begin position="90"/>
        <end position="109"/>
    </location>
</feature>
<organism evidence="2">
    <name type="scientific">Cuerna arida</name>
    <dbReference type="NCBI Taxonomy" id="1464854"/>
    <lineage>
        <taxon>Eukaryota</taxon>
        <taxon>Metazoa</taxon>
        <taxon>Ecdysozoa</taxon>
        <taxon>Arthropoda</taxon>
        <taxon>Hexapoda</taxon>
        <taxon>Insecta</taxon>
        <taxon>Pterygota</taxon>
        <taxon>Neoptera</taxon>
        <taxon>Paraneoptera</taxon>
        <taxon>Hemiptera</taxon>
        <taxon>Auchenorrhyncha</taxon>
        <taxon>Membracoidea</taxon>
        <taxon>Cicadellidae</taxon>
        <taxon>Cicadellinae</taxon>
        <taxon>Proconiini</taxon>
        <taxon>Cuerna</taxon>
    </lineage>
</organism>
<accession>A0A1B6GI35</accession>
<protein>
    <recommendedName>
        <fullName evidence="3">SGNH hydrolase-type esterase domain-containing protein</fullName>
    </recommendedName>
</protein>
<gene>
    <name evidence="2" type="ORF">g.3562</name>
</gene>
<name>A0A1B6GI35_9HEMI</name>
<feature type="non-terminal residue" evidence="2">
    <location>
        <position position="1"/>
    </location>
</feature>
<evidence type="ECO:0000313" key="2">
    <source>
        <dbReference type="EMBL" id="JAS62099.1"/>
    </source>
</evidence>
<proteinExistence type="predicted"/>
<evidence type="ECO:0000256" key="1">
    <source>
        <dbReference type="SAM" id="MobiDB-lite"/>
    </source>
</evidence>
<evidence type="ECO:0008006" key="3">
    <source>
        <dbReference type="Google" id="ProtNLM"/>
    </source>
</evidence>
<sequence length="109" mass="12721">KNLIKSTKNTNLIISAVPMRHDRPELDFKIARINAELENISTEHQDIRLLPIHLLPRHLYQTHGIHFNRRGKIQVAKIIVDILNKKKISNEPERHTPSKVQKNVERLST</sequence>
<dbReference type="SUPFAM" id="SSF52266">
    <property type="entry name" value="SGNH hydrolase"/>
    <property type="match status" value="1"/>
</dbReference>
<dbReference type="EMBL" id="GECZ01007670">
    <property type="protein sequence ID" value="JAS62099.1"/>
    <property type="molecule type" value="Transcribed_RNA"/>
</dbReference>
<reference evidence="2" key="1">
    <citation type="submission" date="2015-11" db="EMBL/GenBank/DDBJ databases">
        <title>De novo transcriptome assembly of four potential Pierce s Disease insect vectors from Arizona vineyards.</title>
        <authorList>
            <person name="Tassone E.E."/>
        </authorList>
    </citation>
    <scope>NUCLEOTIDE SEQUENCE</scope>
</reference>